<organism evidence="2 3">
    <name type="scientific">Marchantia polymorpha</name>
    <name type="common">Common liverwort</name>
    <name type="synonym">Marchantia aquatica</name>
    <dbReference type="NCBI Taxonomy" id="3197"/>
    <lineage>
        <taxon>Eukaryota</taxon>
        <taxon>Viridiplantae</taxon>
        <taxon>Streptophyta</taxon>
        <taxon>Embryophyta</taxon>
        <taxon>Marchantiophyta</taxon>
        <taxon>Marchantiopsida</taxon>
        <taxon>Marchantiidae</taxon>
        <taxon>Marchantiales</taxon>
        <taxon>Marchantiaceae</taxon>
        <taxon>Marchantia</taxon>
    </lineage>
</organism>
<feature type="region of interest" description="Disordered" evidence="1">
    <location>
        <begin position="47"/>
        <end position="73"/>
    </location>
</feature>
<dbReference type="EMBL" id="KZ772720">
    <property type="protein sequence ID" value="PTQ38914.1"/>
    <property type="molecule type" value="Genomic_DNA"/>
</dbReference>
<dbReference type="Gramene" id="Mp5g10370.1">
    <property type="protein sequence ID" value="Mp5g10370.1.cds1"/>
    <property type="gene ID" value="Mp5g10370"/>
</dbReference>
<protein>
    <submittedName>
        <fullName evidence="2">Uncharacterized protein</fullName>
    </submittedName>
</protein>
<dbReference type="AlphaFoldDB" id="A0A2R6WYK5"/>
<proteinExistence type="predicted"/>
<sequence>MVALYLLAASLPLLVLSRIALIFSVGIKRLLKGPRLFGSAPYPEPGLSQRNANPIGLSNSLAPSGTRIRSSVETEEANKFRSTLMKLRVPSNRAKRSPHQVV</sequence>
<keyword evidence="3" id="KW-1185">Reference proteome</keyword>
<evidence type="ECO:0000256" key="1">
    <source>
        <dbReference type="SAM" id="MobiDB-lite"/>
    </source>
</evidence>
<accession>A0A2R6WYK5</accession>
<reference evidence="3" key="1">
    <citation type="journal article" date="2017" name="Cell">
        <title>Insights into land plant evolution garnered from the Marchantia polymorpha genome.</title>
        <authorList>
            <person name="Bowman J.L."/>
            <person name="Kohchi T."/>
            <person name="Yamato K.T."/>
            <person name="Jenkins J."/>
            <person name="Shu S."/>
            <person name="Ishizaki K."/>
            <person name="Yamaoka S."/>
            <person name="Nishihama R."/>
            <person name="Nakamura Y."/>
            <person name="Berger F."/>
            <person name="Adam C."/>
            <person name="Aki S.S."/>
            <person name="Althoff F."/>
            <person name="Araki T."/>
            <person name="Arteaga-Vazquez M.A."/>
            <person name="Balasubrmanian S."/>
            <person name="Barry K."/>
            <person name="Bauer D."/>
            <person name="Boehm C.R."/>
            <person name="Briginshaw L."/>
            <person name="Caballero-Perez J."/>
            <person name="Catarino B."/>
            <person name="Chen F."/>
            <person name="Chiyoda S."/>
            <person name="Chovatia M."/>
            <person name="Davies K.M."/>
            <person name="Delmans M."/>
            <person name="Demura T."/>
            <person name="Dierschke T."/>
            <person name="Dolan L."/>
            <person name="Dorantes-Acosta A.E."/>
            <person name="Eklund D.M."/>
            <person name="Florent S.N."/>
            <person name="Flores-Sandoval E."/>
            <person name="Fujiyama A."/>
            <person name="Fukuzawa H."/>
            <person name="Galik B."/>
            <person name="Grimanelli D."/>
            <person name="Grimwood J."/>
            <person name="Grossniklaus U."/>
            <person name="Hamada T."/>
            <person name="Haseloff J."/>
            <person name="Hetherington A.J."/>
            <person name="Higo A."/>
            <person name="Hirakawa Y."/>
            <person name="Hundley H.N."/>
            <person name="Ikeda Y."/>
            <person name="Inoue K."/>
            <person name="Inoue S.I."/>
            <person name="Ishida S."/>
            <person name="Jia Q."/>
            <person name="Kakita M."/>
            <person name="Kanazawa T."/>
            <person name="Kawai Y."/>
            <person name="Kawashima T."/>
            <person name="Kennedy M."/>
            <person name="Kinose K."/>
            <person name="Kinoshita T."/>
            <person name="Kohara Y."/>
            <person name="Koide E."/>
            <person name="Komatsu K."/>
            <person name="Kopischke S."/>
            <person name="Kubo M."/>
            <person name="Kyozuka J."/>
            <person name="Lagercrantz U."/>
            <person name="Lin S.S."/>
            <person name="Lindquist E."/>
            <person name="Lipzen A.M."/>
            <person name="Lu C.W."/>
            <person name="De Luna E."/>
            <person name="Martienssen R.A."/>
            <person name="Minamino N."/>
            <person name="Mizutani M."/>
            <person name="Mizutani M."/>
            <person name="Mochizuki N."/>
            <person name="Monte I."/>
            <person name="Mosher R."/>
            <person name="Nagasaki H."/>
            <person name="Nakagami H."/>
            <person name="Naramoto S."/>
            <person name="Nishitani K."/>
            <person name="Ohtani M."/>
            <person name="Okamoto T."/>
            <person name="Okumura M."/>
            <person name="Phillips J."/>
            <person name="Pollak B."/>
            <person name="Reinders A."/>
            <person name="Rovekamp M."/>
            <person name="Sano R."/>
            <person name="Sawa S."/>
            <person name="Schmid M.W."/>
            <person name="Shirakawa M."/>
            <person name="Solano R."/>
            <person name="Spunde A."/>
            <person name="Suetsugu N."/>
            <person name="Sugano S."/>
            <person name="Sugiyama A."/>
            <person name="Sun R."/>
            <person name="Suzuki Y."/>
            <person name="Takenaka M."/>
            <person name="Takezawa D."/>
            <person name="Tomogane H."/>
            <person name="Tsuzuki M."/>
            <person name="Ueda T."/>
            <person name="Umeda M."/>
            <person name="Ward J.M."/>
            <person name="Watanabe Y."/>
            <person name="Yazaki K."/>
            <person name="Yokoyama R."/>
            <person name="Yoshitake Y."/>
            <person name="Yotsui I."/>
            <person name="Zachgo S."/>
            <person name="Schmutz J."/>
        </authorList>
    </citation>
    <scope>NUCLEOTIDE SEQUENCE [LARGE SCALE GENOMIC DNA]</scope>
    <source>
        <strain evidence="3">Tak-1</strain>
    </source>
</reference>
<name>A0A2R6WYK5_MARPO</name>
<evidence type="ECO:0000313" key="2">
    <source>
        <dbReference type="EMBL" id="PTQ38914.1"/>
    </source>
</evidence>
<dbReference type="Proteomes" id="UP000244005">
    <property type="component" value="Unassembled WGS sequence"/>
</dbReference>
<evidence type="ECO:0000313" key="3">
    <source>
        <dbReference type="Proteomes" id="UP000244005"/>
    </source>
</evidence>
<gene>
    <name evidence="2" type="ORF">MARPO_0048s0034</name>
</gene>
<feature type="compositionally biased region" description="Polar residues" evidence="1">
    <location>
        <begin position="48"/>
        <end position="69"/>
    </location>
</feature>